<sequence length="144" mass="16770">MDVNINKVEQLNHINQAHFHQAEKAIDKNSPHIVICPQCGGESYRFNEYCYNGKCTFGIKQYFDYKEWQEKEQRRKALLQKQSQRLVIFTLVGFVICLLGLYLGSLHPVGYFVFFVAGYLALVFNKAGQHVEKEIKEIGTEEYK</sequence>
<gene>
    <name evidence="2" type="ORF">DPV93_01110</name>
</gene>
<dbReference type="EMBL" id="QEPN01000001">
    <property type="protein sequence ID" value="RDE73787.1"/>
    <property type="molecule type" value="Genomic_DNA"/>
</dbReference>
<keyword evidence="1" id="KW-0472">Membrane</keyword>
<accession>A0A369YL86</accession>
<keyword evidence="1" id="KW-1133">Transmembrane helix</keyword>
<feature type="transmembrane region" description="Helical" evidence="1">
    <location>
        <begin position="86"/>
        <end position="103"/>
    </location>
</feature>
<reference evidence="2 3" key="1">
    <citation type="submission" date="2018-05" db="EMBL/GenBank/DDBJ databases">
        <title>Draft Genome Sequences for a Diverse set of 7 Haemophilus Species.</title>
        <authorList>
            <person name="Nichols M."/>
            <person name="Topaz N."/>
            <person name="Wang X."/>
            <person name="Wang X."/>
            <person name="Boxrud D."/>
        </authorList>
    </citation>
    <scope>NUCLEOTIDE SEQUENCE [LARGE SCALE GENOMIC DNA]</scope>
    <source>
        <strain evidence="2 3">C2002001239</strain>
    </source>
</reference>
<proteinExistence type="predicted"/>
<keyword evidence="1" id="KW-0812">Transmembrane</keyword>
<evidence type="ECO:0000313" key="3">
    <source>
        <dbReference type="Proteomes" id="UP000253872"/>
    </source>
</evidence>
<name>A0A369YL86_9PAST</name>
<comment type="caution">
    <text evidence="2">The sequence shown here is derived from an EMBL/GenBank/DDBJ whole genome shotgun (WGS) entry which is preliminary data.</text>
</comment>
<dbReference type="RefSeq" id="WP_111401530.1">
    <property type="nucleotide sequence ID" value="NZ_QEPN01000001.1"/>
</dbReference>
<protein>
    <submittedName>
        <fullName evidence="2">Uncharacterized protein</fullName>
    </submittedName>
</protein>
<organism evidence="2 3">
    <name type="scientific">Haemophilus sputorum</name>
    <dbReference type="NCBI Taxonomy" id="1078480"/>
    <lineage>
        <taxon>Bacteria</taxon>
        <taxon>Pseudomonadati</taxon>
        <taxon>Pseudomonadota</taxon>
        <taxon>Gammaproteobacteria</taxon>
        <taxon>Pasteurellales</taxon>
        <taxon>Pasteurellaceae</taxon>
        <taxon>Haemophilus</taxon>
    </lineage>
</organism>
<evidence type="ECO:0000256" key="1">
    <source>
        <dbReference type="SAM" id="Phobius"/>
    </source>
</evidence>
<feature type="transmembrane region" description="Helical" evidence="1">
    <location>
        <begin position="109"/>
        <end position="127"/>
    </location>
</feature>
<dbReference type="Proteomes" id="UP000253872">
    <property type="component" value="Unassembled WGS sequence"/>
</dbReference>
<dbReference type="AlphaFoldDB" id="A0A369YL86"/>
<dbReference type="STRING" id="1035839.GCA_000238795_01605"/>
<evidence type="ECO:0000313" key="2">
    <source>
        <dbReference type="EMBL" id="RDE73787.1"/>
    </source>
</evidence>